<reference evidence="2 3" key="1">
    <citation type="submission" date="2017-06" db="EMBL/GenBank/DDBJ databases">
        <authorList>
            <person name="Kim H.J."/>
            <person name="Triplett B.A."/>
        </authorList>
    </citation>
    <scope>NUCLEOTIDE SEQUENCE [LARGE SCALE GENOMIC DNA]</scope>
    <source>
        <strain evidence="2 3">CGMCC 4.1858</strain>
    </source>
</reference>
<keyword evidence="1" id="KW-0812">Transmembrane</keyword>
<proteinExistence type="predicted"/>
<keyword evidence="1" id="KW-0472">Membrane</keyword>
<evidence type="ECO:0000256" key="1">
    <source>
        <dbReference type="SAM" id="Phobius"/>
    </source>
</evidence>
<sequence length="75" mass="7660">MYGRPALGTMLPLAGMATASRTVPGIPFARGLQIAAGMGFLLYCLIAFGLIAARLWLRRPSARAAAAGRPTGGGS</sequence>
<evidence type="ECO:0000313" key="3">
    <source>
        <dbReference type="Proteomes" id="UP000198280"/>
    </source>
</evidence>
<evidence type="ECO:0000313" key="2">
    <source>
        <dbReference type="EMBL" id="SNR87056.1"/>
    </source>
</evidence>
<feature type="transmembrane region" description="Helical" evidence="1">
    <location>
        <begin position="35"/>
        <end position="57"/>
    </location>
</feature>
<protein>
    <submittedName>
        <fullName evidence="2">Uncharacterized protein</fullName>
    </submittedName>
</protein>
<keyword evidence="3" id="KW-1185">Reference proteome</keyword>
<organism evidence="2 3">
    <name type="scientific">Actinacidiphila glaucinigra</name>
    <dbReference type="NCBI Taxonomy" id="235986"/>
    <lineage>
        <taxon>Bacteria</taxon>
        <taxon>Bacillati</taxon>
        <taxon>Actinomycetota</taxon>
        <taxon>Actinomycetes</taxon>
        <taxon>Kitasatosporales</taxon>
        <taxon>Streptomycetaceae</taxon>
        <taxon>Actinacidiphila</taxon>
    </lineage>
</organism>
<keyword evidence="1" id="KW-1133">Transmembrane helix</keyword>
<dbReference type="Proteomes" id="UP000198280">
    <property type="component" value="Unassembled WGS sequence"/>
</dbReference>
<dbReference type="EMBL" id="FZOF01000001">
    <property type="protein sequence ID" value="SNR87056.1"/>
    <property type="molecule type" value="Genomic_DNA"/>
</dbReference>
<accession>A0A238ZUF4</accession>
<dbReference type="AlphaFoldDB" id="A0A238ZUF4"/>
<name>A0A238ZUF4_9ACTN</name>
<gene>
    <name evidence="2" type="ORF">SAMN05216252_101577</name>
</gene>